<evidence type="ECO:0000313" key="8">
    <source>
        <dbReference type="EMBL" id="UXX78421.1"/>
    </source>
</evidence>
<dbReference type="EMBL" id="CP106735">
    <property type="protein sequence ID" value="UXX78421.1"/>
    <property type="molecule type" value="Genomic_DNA"/>
</dbReference>
<dbReference type="PANTHER" id="PTHR11228:SF7">
    <property type="entry name" value="PQQA PEPTIDE CYCLASE"/>
    <property type="match status" value="1"/>
</dbReference>
<dbReference type="RefSeq" id="WP_263050167.1">
    <property type="nucleotide sequence ID" value="NZ_CP106735.1"/>
</dbReference>
<dbReference type="SFLD" id="SFLDS00029">
    <property type="entry name" value="Radical_SAM"/>
    <property type="match status" value="1"/>
</dbReference>
<evidence type="ECO:0000256" key="2">
    <source>
        <dbReference type="ARBA" id="ARBA00022691"/>
    </source>
</evidence>
<name>A0ABY6CWW8_9BACT</name>
<dbReference type="SUPFAM" id="SSF102114">
    <property type="entry name" value="Radical SAM enzymes"/>
    <property type="match status" value="2"/>
</dbReference>
<evidence type="ECO:0000259" key="6">
    <source>
        <dbReference type="Pfam" id="PF04055"/>
    </source>
</evidence>
<keyword evidence="5" id="KW-0411">Iron-sulfur</keyword>
<comment type="cofactor">
    <cofactor evidence="1">
        <name>[4Fe-4S] cluster</name>
        <dbReference type="ChEBI" id="CHEBI:49883"/>
    </cofactor>
</comment>
<keyword evidence="9" id="KW-1185">Reference proteome</keyword>
<keyword evidence="4" id="KW-0408">Iron</keyword>
<dbReference type="InterPro" id="IPR023885">
    <property type="entry name" value="4Fe4S-binding_SPASM_dom"/>
</dbReference>
<keyword evidence="2" id="KW-0949">S-adenosyl-L-methionine</keyword>
<dbReference type="Pfam" id="PF04055">
    <property type="entry name" value="Radical_SAM"/>
    <property type="match status" value="1"/>
</dbReference>
<dbReference type="Proteomes" id="UP001062165">
    <property type="component" value="Chromosome"/>
</dbReference>
<dbReference type="NCBIfam" id="NF033640">
    <property type="entry name" value="N_Twi_rSAM"/>
    <property type="match status" value="1"/>
</dbReference>
<evidence type="ECO:0000256" key="3">
    <source>
        <dbReference type="ARBA" id="ARBA00022723"/>
    </source>
</evidence>
<evidence type="ECO:0000313" key="9">
    <source>
        <dbReference type="Proteomes" id="UP001062165"/>
    </source>
</evidence>
<sequence length="392" mass="45302">MMPWLHLYIDTSGLVKACCDANITFGNINNQSIEEIWQGEPIRKFRKLMLAGQRDRRCDSCFAKEAAGKASMRMETLDKFAHRMDWVQQTDLDGYSPSSKPIYFDIRFNNLCNLRCRTCWHGASSSWFEEAKVLKNNFGKKAIIEAAKDSGHLIDILLNQGIEVEEIYFAGGEPLMMKEHYELLDRLIENGNTKVHLRYNTNLTLLSLKDRSVLALWSFFDRVTVAASIDEMGEQVEYMRKGIDWKRFIHNMQKIKTELPHVQLEIAPTISVFNVDSLGELHQFFVEQELIDVNALYLNVLSRPDYYNIKVLPKAAKQLAQAKLESHLNWLSARGGSEVLMAEFESVIAYMNQEDWSHKTVDLRQHLAQLDRMRLENFETVFPVLKKALDLA</sequence>
<organism evidence="8 9">
    <name type="scientific">Reichenbachiella carrageenanivorans</name>
    <dbReference type="NCBI Taxonomy" id="2979869"/>
    <lineage>
        <taxon>Bacteria</taxon>
        <taxon>Pseudomonadati</taxon>
        <taxon>Bacteroidota</taxon>
        <taxon>Cytophagia</taxon>
        <taxon>Cytophagales</taxon>
        <taxon>Reichenbachiellaceae</taxon>
        <taxon>Reichenbachiella</taxon>
    </lineage>
</organism>
<evidence type="ECO:0000259" key="7">
    <source>
        <dbReference type="Pfam" id="PF13186"/>
    </source>
</evidence>
<accession>A0ABY6CWW8</accession>
<dbReference type="InterPro" id="IPR007197">
    <property type="entry name" value="rSAM"/>
</dbReference>
<feature type="domain" description="4Fe4S-binding SPASM" evidence="7">
    <location>
        <begin position="2"/>
        <end position="61"/>
    </location>
</feature>
<dbReference type="CDD" id="cd01335">
    <property type="entry name" value="Radical_SAM"/>
    <property type="match status" value="1"/>
</dbReference>
<dbReference type="InterPro" id="IPR050377">
    <property type="entry name" value="Radical_SAM_PqqE_MftC-like"/>
</dbReference>
<feature type="domain" description="Radical SAM core" evidence="6">
    <location>
        <begin position="108"/>
        <end position="260"/>
    </location>
</feature>
<dbReference type="Gene3D" id="3.20.20.70">
    <property type="entry name" value="Aldolase class I"/>
    <property type="match status" value="2"/>
</dbReference>
<dbReference type="Pfam" id="PF13186">
    <property type="entry name" value="SPASM"/>
    <property type="match status" value="1"/>
</dbReference>
<evidence type="ECO:0000256" key="1">
    <source>
        <dbReference type="ARBA" id="ARBA00001966"/>
    </source>
</evidence>
<dbReference type="CDD" id="cd21109">
    <property type="entry name" value="SPASM"/>
    <property type="match status" value="1"/>
</dbReference>
<keyword evidence="3" id="KW-0479">Metal-binding</keyword>
<proteinExistence type="predicted"/>
<dbReference type="PANTHER" id="PTHR11228">
    <property type="entry name" value="RADICAL SAM DOMAIN PROTEIN"/>
    <property type="match status" value="1"/>
</dbReference>
<reference evidence="8" key="1">
    <citation type="submission" date="2022-10" db="EMBL/GenBank/DDBJ databases">
        <title>Comparative genomics and taxonomic characterization of three novel marine species of genus Reichenbachiella exhibiting antioxidant and polysaccharide degradation activities.</title>
        <authorList>
            <person name="Muhammad N."/>
            <person name="Lee Y.-J."/>
            <person name="Ko J."/>
            <person name="Kim S.-G."/>
        </authorList>
    </citation>
    <scope>NUCLEOTIDE SEQUENCE</scope>
    <source>
        <strain evidence="8">Wsw4-B4</strain>
    </source>
</reference>
<evidence type="ECO:0000256" key="5">
    <source>
        <dbReference type="ARBA" id="ARBA00023014"/>
    </source>
</evidence>
<dbReference type="InterPro" id="IPR058240">
    <property type="entry name" value="rSAM_sf"/>
</dbReference>
<protein>
    <submittedName>
        <fullName evidence="8">Twitch domain-containing radical SAM protein</fullName>
    </submittedName>
</protein>
<evidence type="ECO:0000256" key="4">
    <source>
        <dbReference type="ARBA" id="ARBA00023004"/>
    </source>
</evidence>
<dbReference type="InterPro" id="IPR013785">
    <property type="entry name" value="Aldolase_TIM"/>
</dbReference>
<gene>
    <name evidence="8" type="ORF">N7E81_13750</name>
</gene>